<dbReference type="Proteomes" id="UP000593576">
    <property type="component" value="Unassembled WGS sequence"/>
</dbReference>
<comment type="caution">
    <text evidence="1">The sequence shown here is derived from an EMBL/GenBank/DDBJ whole genome shotgun (WGS) entry which is preliminary data.</text>
</comment>
<evidence type="ECO:0000313" key="1">
    <source>
        <dbReference type="EMBL" id="MBA0848547.1"/>
    </source>
</evidence>
<dbReference type="AlphaFoldDB" id="A0A7J9KQ01"/>
<accession>A0A7J9KQ01</accession>
<organism evidence="1 2">
    <name type="scientific">Gossypium schwendimanii</name>
    <name type="common">Cotton</name>
    <dbReference type="NCBI Taxonomy" id="34291"/>
    <lineage>
        <taxon>Eukaryota</taxon>
        <taxon>Viridiplantae</taxon>
        <taxon>Streptophyta</taxon>
        <taxon>Embryophyta</taxon>
        <taxon>Tracheophyta</taxon>
        <taxon>Spermatophyta</taxon>
        <taxon>Magnoliopsida</taxon>
        <taxon>eudicotyledons</taxon>
        <taxon>Gunneridae</taxon>
        <taxon>Pentapetalae</taxon>
        <taxon>rosids</taxon>
        <taxon>malvids</taxon>
        <taxon>Malvales</taxon>
        <taxon>Malvaceae</taxon>
        <taxon>Malvoideae</taxon>
        <taxon>Gossypium</taxon>
    </lineage>
</organism>
<keyword evidence="2" id="KW-1185">Reference proteome</keyword>
<sequence>TVQVVIQQCLHRYLHQPASILWGLGLSFHWTPHFAVLQRDVLGNATTSSSPSHVAAVEESFADLSIDEEEEALLMMGSGDPWLMVGKDPMVVPLVTVDFWVLVYDLPHGFMSEMVAMFRQSERLCNLVFGYERMQGRRGWLKGWLAPIISMCGRQDLLKEVSFSLSTGHAQSARRLPWKPYTGMSENGYDHGFILCFVAFKFEVAWLLEPSCEDEVQRFGYGVMGFVSLDLHNGMDPTEEVLSYLVDVMLVLNLAYDKEELYWEQLARMN</sequence>
<reference evidence="1 2" key="1">
    <citation type="journal article" date="2019" name="Genome Biol. Evol.">
        <title>Insights into the evolution of the New World diploid cottons (Gossypium, subgenus Houzingenia) based on genome sequencing.</title>
        <authorList>
            <person name="Grover C.E."/>
            <person name="Arick M.A. 2nd"/>
            <person name="Thrash A."/>
            <person name="Conover J.L."/>
            <person name="Sanders W.S."/>
            <person name="Peterson D.G."/>
            <person name="Frelichowski J.E."/>
            <person name="Scheffler J.A."/>
            <person name="Scheffler B.E."/>
            <person name="Wendel J.F."/>
        </authorList>
    </citation>
    <scope>NUCLEOTIDE SEQUENCE [LARGE SCALE GENOMIC DNA]</scope>
    <source>
        <strain evidence="1">1</strain>
        <tissue evidence="1">Leaf</tissue>
    </source>
</reference>
<name>A0A7J9KQ01_GOSSC</name>
<feature type="non-terminal residue" evidence="1">
    <location>
        <position position="270"/>
    </location>
</feature>
<dbReference type="EMBL" id="JABFAF010000002">
    <property type="protein sequence ID" value="MBA0848547.1"/>
    <property type="molecule type" value="Genomic_DNA"/>
</dbReference>
<dbReference type="OrthoDB" id="998851at2759"/>
<protein>
    <submittedName>
        <fullName evidence="1">Uncharacterized protein</fullName>
    </submittedName>
</protein>
<gene>
    <name evidence="1" type="ORF">Goshw_003679</name>
</gene>
<evidence type="ECO:0000313" key="2">
    <source>
        <dbReference type="Proteomes" id="UP000593576"/>
    </source>
</evidence>
<proteinExistence type="predicted"/>